<proteinExistence type="predicted"/>
<evidence type="ECO:0000313" key="2">
    <source>
        <dbReference type="EMBL" id="PNM64439.1"/>
    </source>
</evidence>
<dbReference type="InterPro" id="IPR003159">
    <property type="entry name" value="Lyase_8_central_dom"/>
</dbReference>
<sequence>MFIDISAWPSTYLNTRILPPYPSRTLPIEQGNGANLLGGIISIGAHSIRIFGGEYNNIFPLWDWLKVPGVTERGIQ</sequence>
<keyword evidence="3" id="KW-1185">Reference proteome</keyword>
<organism evidence="2 3">
    <name type="scientific">Vibrio mimicus</name>
    <dbReference type="NCBI Taxonomy" id="674"/>
    <lineage>
        <taxon>Bacteria</taxon>
        <taxon>Pseudomonadati</taxon>
        <taxon>Pseudomonadota</taxon>
        <taxon>Gammaproteobacteria</taxon>
        <taxon>Vibrionales</taxon>
        <taxon>Vibrionaceae</taxon>
        <taxon>Vibrio</taxon>
    </lineage>
</organism>
<dbReference type="OrthoDB" id="6636047at2"/>
<evidence type="ECO:0000259" key="1">
    <source>
        <dbReference type="Pfam" id="PF02278"/>
    </source>
</evidence>
<dbReference type="Pfam" id="PF02278">
    <property type="entry name" value="Lyase_8"/>
    <property type="match status" value="1"/>
</dbReference>
<protein>
    <recommendedName>
        <fullName evidence="1">Polysaccharide lyase family 8 central domain-containing protein</fullName>
    </recommendedName>
</protein>
<dbReference type="GO" id="GO:0005576">
    <property type="term" value="C:extracellular region"/>
    <property type="evidence" value="ECO:0007669"/>
    <property type="project" value="InterPro"/>
</dbReference>
<dbReference type="AlphaFoldDB" id="A0A2J9VKZ2"/>
<comment type="caution">
    <text evidence="2">The sequence shown here is derived from an EMBL/GenBank/DDBJ whole genome shotgun (WGS) entry which is preliminary data.</text>
</comment>
<dbReference type="GO" id="GO:0030246">
    <property type="term" value="F:carbohydrate binding"/>
    <property type="evidence" value="ECO:0007669"/>
    <property type="project" value="InterPro"/>
</dbReference>
<dbReference type="GO" id="GO:0016829">
    <property type="term" value="F:lyase activity"/>
    <property type="evidence" value="ECO:0007669"/>
    <property type="project" value="InterPro"/>
</dbReference>
<dbReference type="EMBL" id="LOSJ02000001">
    <property type="protein sequence ID" value="PNM64439.1"/>
    <property type="molecule type" value="Genomic_DNA"/>
</dbReference>
<reference evidence="2" key="1">
    <citation type="submission" date="2017-12" db="EMBL/GenBank/DDBJ databases">
        <title>FDA dAtabase for Regulatory Grade micrObial Sequences (FDA-ARGOS): Supporting development and validation of Infectious Disease Dx tests.</title>
        <authorList>
            <person name="Hoffmann M."/>
            <person name="Allard M."/>
            <person name="Evans P."/>
            <person name="Brown E."/>
            <person name="Tallon L.J."/>
            <person name="Sadzewicz L."/>
            <person name="Sengamalay N."/>
            <person name="Ott S."/>
            <person name="Godinez A."/>
            <person name="Nagaraj S."/>
            <person name="Vavikolanu K."/>
            <person name="Aluvathingal J."/>
            <person name="Nadendla S."/>
            <person name="Hobson J."/>
            <person name="Sichtig H."/>
        </authorList>
    </citation>
    <scope>NUCLEOTIDE SEQUENCE [LARGE SCALE GENOMIC DNA]</scope>
    <source>
        <strain evidence="2">FDAARGOS_113</strain>
    </source>
</reference>
<dbReference type="SUPFAM" id="SSF74650">
    <property type="entry name" value="Galactose mutarotase-like"/>
    <property type="match status" value="1"/>
</dbReference>
<name>A0A2J9VKZ2_VIBMI</name>
<feature type="domain" description="Polysaccharide lyase family 8 central" evidence="1">
    <location>
        <begin position="23"/>
        <end position="72"/>
    </location>
</feature>
<dbReference type="Gene3D" id="2.70.98.10">
    <property type="match status" value="1"/>
</dbReference>
<accession>A0A2J9VKZ2</accession>
<dbReference type="InterPro" id="IPR011013">
    <property type="entry name" value="Gal_mutarotase_sf_dom"/>
</dbReference>
<dbReference type="GO" id="GO:0005975">
    <property type="term" value="P:carbohydrate metabolic process"/>
    <property type="evidence" value="ECO:0007669"/>
    <property type="project" value="InterPro"/>
</dbReference>
<dbReference type="Proteomes" id="UP000053748">
    <property type="component" value="Unassembled WGS sequence"/>
</dbReference>
<dbReference type="InterPro" id="IPR014718">
    <property type="entry name" value="GH-type_carb-bd"/>
</dbReference>
<evidence type="ECO:0000313" key="3">
    <source>
        <dbReference type="Proteomes" id="UP000053748"/>
    </source>
</evidence>
<gene>
    <name evidence="2" type="ORF">AL544_005865</name>
</gene>